<feature type="compositionally biased region" description="Low complexity" evidence="3">
    <location>
        <begin position="46"/>
        <end position="61"/>
    </location>
</feature>
<proteinExistence type="predicted"/>
<feature type="signal peptide" evidence="4">
    <location>
        <begin position="1"/>
        <end position="34"/>
    </location>
</feature>
<dbReference type="EMBL" id="KM038803">
    <property type="protein sequence ID" value="AIG56264.1"/>
    <property type="molecule type" value="Genomic_DNA"/>
</dbReference>
<dbReference type="AlphaFoldDB" id="A0A0A7CP99"/>
<reference evidence="6" key="1">
    <citation type="journal article" date="2014" name="Genome Biol. Evol.">
        <title>The secreted proteins of Achlya hypogyna and Thraustotheca clavata identify the ancestral oomycete secretome and reveal gene acquisitions by horizontal gene transfer.</title>
        <authorList>
            <person name="Misner I."/>
            <person name="Blouin N."/>
            <person name="Leonard G."/>
            <person name="Richards T.A."/>
            <person name="Lane C.E."/>
        </authorList>
    </citation>
    <scope>NUCLEOTIDE SEQUENCE</scope>
    <source>
        <strain evidence="6">ATCC 48635</strain>
    </source>
</reference>
<dbReference type="GO" id="GO:0016829">
    <property type="term" value="F:lyase activity"/>
    <property type="evidence" value="ECO:0007669"/>
    <property type="project" value="UniProtKB-KW"/>
</dbReference>
<dbReference type="InterPro" id="IPR008397">
    <property type="entry name" value="Alginate_lyase_dom"/>
</dbReference>
<keyword evidence="1 4" id="KW-0732">Signal</keyword>
<evidence type="ECO:0000313" key="6">
    <source>
        <dbReference type="EMBL" id="AIG56264.1"/>
    </source>
</evidence>
<evidence type="ECO:0000256" key="1">
    <source>
        <dbReference type="ARBA" id="ARBA00022729"/>
    </source>
</evidence>
<dbReference type="Gene3D" id="1.50.10.100">
    <property type="entry name" value="Chondroitin AC/alginate lyase"/>
    <property type="match status" value="1"/>
</dbReference>
<dbReference type="Pfam" id="PF05426">
    <property type="entry name" value="Alginate_lyase"/>
    <property type="match status" value="1"/>
</dbReference>
<feature type="region of interest" description="Disordered" evidence="3">
    <location>
        <begin position="39"/>
        <end position="63"/>
    </location>
</feature>
<feature type="domain" description="Alginate lyase" evidence="5">
    <location>
        <begin position="438"/>
        <end position="600"/>
    </location>
</feature>
<evidence type="ECO:0000256" key="4">
    <source>
        <dbReference type="SAM" id="SignalP"/>
    </source>
</evidence>
<evidence type="ECO:0000256" key="3">
    <source>
        <dbReference type="SAM" id="MobiDB-lite"/>
    </source>
</evidence>
<feature type="chain" id="PRO_5002027514" evidence="4">
    <location>
        <begin position="35"/>
        <end position="735"/>
    </location>
</feature>
<keyword evidence="2" id="KW-0456">Lyase</keyword>
<accession>A0A0A7CP99</accession>
<sequence length="735" mass="81873">MSMRRRCTVAMLRTAFFSLFLVSVTLMWLAMPQAEDRVTADAHSQTPPTATTRSAAPATSRDPAVVQTYPHLRAVTQAPRPDFFLGRVIGNALPPRYVHSSVDKHEGRGVHHPNRTLSNIQFILEHEVSDPRLQKHWVLNRILDPTVEADLIALLEAYGANYSRIPFIVNEYAAQPFALFDEDDGTDQLHAHVARDLWNTKLLSSSIYDTKNLYAMSINHARNAIINLGIAAGARWVLPWDQNCYLTPAAWATISADLDATTDAKYVVTWMDRLRVENDVVLAAEYTPDPWEEPQIIFRRDAIERFDEGLRYGRRDKAALLVRLQVPGVWFTDWGWSAWERRRTHDRPAADCSAPPPASGYVVRLFSGQPMFEAQANGFHREIARADAVTARLQSLEARAMVETLGYTRARLALYDASFLVPPVDDCVLAAARRALESPQPRRAAERRGDDEADRRRQFDRLAFDTAVLAMGFVATGDDMFATEALMLLHASFIQEESKMPPVPGTESAALLVTQSLPVLCDALRLLEAHAGDLFTIGVSIHVSNWMKTFLSALLQEPARRNYFAPGVVGLSYELQVASLAAYINDPALYRYHASTVQSRLLQAPVGDAIAGLRQWMQLASLSIGAGVDLWAFATEEKPALLCAAVAARVMCCNAATTADATCQAQVANVTTIFERGWDLLPRALVHCPELQRLPPCATVSAAAAEVMKDPAQWRRVEIEWRQRAVPPFPDLWQD</sequence>
<evidence type="ECO:0000259" key="5">
    <source>
        <dbReference type="Pfam" id="PF05426"/>
    </source>
</evidence>
<name>A0A0A7CP99_ACHHY</name>
<evidence type="ECO:0000256" key="2">
    <source>
        <dbReference type="ARBA" id="ARBA00023239"/>
    </source>
</evidence>
<dbReference type="InterPro" id="IPR008929">
    <property type="entry name" value="Chondroitin_lyas"/>
</dbReference>
<organism evidence="6">
    <name type="scientific">Achlya hypogyna</name>
    <name type="common">Oomycete</name>
    <name type="synonym">Protoachlya hypogyna</name>
    <dbReference type="NCBI Taxonomy" id="1202772"/>
    <lineage>
        <taxon>Eukaryota</taxon>
        <taxon>Sar</taxon>
        <taxon>Stramenopiles</taxon>
        <taxon>Oomycota</taxon>
        <taxon>Saprolegniomycetes</taxon>
        <taxon>Saprolegniales</taxon>
        <taxon>Achlyaceae</taxon>
        <taxon>Achlya</taxon>
    </lineage>
</organism>
<protein>
    <submittedName>
        <fullName evidence="6">Secreted protein</fullName>
    </submittedName>
</protein>